<keyword evidence="3" id="KW-1185">Reference proteome</keyword>
<sequence length="102" mass="11022">MSPRCNSAEKKTNGCGLGIMDIPLGLKAAGDQEPELSGLVEEQKVWIMHPPTGADDHNAVVCGSWNPTSQSTEPRKTPLDPQVVLREPAREERSRGGHPTPQ</sequence>
<dbReference type="Proteomes" id="UP001066276">
    <property type="component" value="Chromosome 8"/>
</dbReference>
<reference evidence="2" key="1">
    <citation type="journal article" date="2022" name="bioRxiv">
        <title>Sequencing and chromosome-scale assembly of the giantPleurodeles waltlgenome.</title>
        <authorList>
            <person name="Brown T."/>
            <person name="Elewa A."/>
            <person name="Iarovenko S."/>
            <person name="Subramanian E."/>
            <person name="Araus A.J."/>
            <person name="Petzold A."/>
            <person name="Susuki M."/>
            <person name="Suzuki K.-i.T."/>
            <person name="Hayashi T."/>
            <person name="Toyoda A."/>
            <person name="Oliveira C."/>
            <person name="Osipova E."/>
            <person name="Leigh N.D."/>
            <person name="Simon A."/>
            <person name="Yun M.H."/>
        </authorList>
    </citation>
    <scope>NUCLEOTIDE SEQUENCE</scope>
    <source>
        <strain evidence="2">20211129_DDA</strain>
        <tissue evidence="2">Liver</tissue>
    </source>
</reference>
<name>A0AAV7NPE0_PLEWA</name>
<proteinExistence type="predicted"/>
<evidence type="ECO:0000313" key="3">
    <source>
        <dbReference type="Proteomes" id="UP001066276"/>
    </source>
</evidence>
<comment type="caution">
    <text evidence="2">The sequence shown here is derived from an EMBL/GenBank/DDBJ whole genome shotgun (WGS) entry which is preliminary data.</text>
</comment>
<accession>A0AAV7NPE0</accession>
<protein>
    <submittedName>
        <fullName evidence="2">Uncharacterized protein</fullName>
    </submittedName>
</protein>
<dbReference type="EMBL" id="JANPWB010000012">
    <property type="protein sequence ID" value="KAJ1117945.1"/>
    <property type="molecule type" value="Genomic_DNA"/>
</dbReference>
<organism evidence="2 3">
    <name type="scientific">Pleurodeles waltl</name>
    <name type="common">Iberian ribbed newt</name>
    <dbReference type="NCBI Taxonomy" id="8319"/>
    <lineage>
        <taxon>Eukaryota</taxon>
        <taxon>Metazoa</taxon>
        <taxon>Chordata</taxon>
        <taxon>Craniata</taxon>
        <taxon>Vertebrata</taxon>
        <taxon>Euteleostomi</taxon>
        <taxon>Amphibia</taxon>
        <taxon>Batrachia</taxon>
        <taxon>Caudata</taxon>
        <taxon>Salamandroidea</taxon>
        <taxon>Salamandridae</taxon>
        <taxon>Pleurodelinae</taxon>
        <taxon>Pleurodeles</taxon>
    </lineage>
</organism>
<dbReference type="AlphaFoldDB" id="A0AAV7NPE0"/>
<gene>
    <name evidence="2" type="ORF">NDU88_006140</name>
</gene>
<evidence type="ECO:0000313" key="2">
    <source>
        <dbReference type="EMBL" id="KAJ1117945.1"/>
    </source>
</evidence>
<feature type="region of interest" description="Disordered" evidence="1">
    <location>
        <begin position="49"/>
        <end position="102"/>
    </location>
</feature>
<evidence type="ECO:0000256" key="1">
    <source>
        <dbReference type="SAM" id="MobiDB-lite"/>
    </source>
</evidence>